<reference evidence="2" key="1">
    <citation type="submission" date="2020-04" db="EMBL/GenBank/DDBJ databases">
        <title>Description of novel Gluconacetobacter.</title>
        <authorList>
            <person name="Sombolestani A."/>
        </authorList>
    </citation>
    <scope>NUCLEOTIDE SEQUENCE [LARGE SCALE GENOMIC DNA]</scope>
    <source>
        <strain evidence="2">LMG 31484</strain>
    </source>
</reference>
<evidence type="ECO:0000313" key="1">
    <source>
        <dbReference type="EMBL" id="MBF0858788.1"/>
    </source>
</evidence>
<gene>
    <name evidence="1" type="ORF">HKD24_06120</name>
</gene>
<comment type="caution">
    <text evidence="1">The sequence shown here is derived from an EMBL/GenBank/DDBJ whole genome shotgun (WGS) entry which is preliminary data.</text>
</comment>
<protein>
    <submittedName>
        <fullName evidence="1">DUF2313 domain-containing protein</fullName>
    </submittedName>
</protein>
<accession>A0ABR9Y4G1</accession>
<dbReference type="EMBL" id="JABCQG010000006">
    <property type="protein sequence ID" value="MBF0858788.1"/>
    <property type="molecule type" value="Genomic_DNA"/>
</dbReference>
<sequence length="204" mass="21500">MTMIVDQQGFPVVDTAGQLLQDTGTAGSRTAEQIAWERLSLLGPGSAWGGPNLAALIQAFSEPRAVLEADVAALRQEISPKTSVVLLDDYKTLLGPDPDGRDTGSLTTTQWQELLQSRWIGTGGARISDFVALGASFGVGVSITEPQPAICGAARCGAARASQHTLRFCWIVDLDASNSGLVTAIRAAAPADTTVYFRVNGNWI</sequence>
<name>A0ABR9Y4G1_9PROT</name>
<dbReference type="Proteomes" id="UP000623107">
    <property type="component" value="Unassembled WGS sequence"/>
</dbReference>
<evidence type="ECO:0000313" key="2">
    <source>
        <dbReference type="Proteomes" id="UP000623107"/>
    </source>
</evidence>
<organism evidence="1 2">
    <name type="scientific">Gluconobacter vitians</name>
    <dbReference type="NCBI Taxonomy" id="2728102"/>
    <lineage>
        <taxon>Bacteria</taxon>
        <taxon>Pseudomonadati</taxon>
        <taxon>Pseudomonadota</taxon>
        <taxon>Alphaproteobacteria</taxon>
        <taxon>Acetobacterales</taxon>
        <taxon>Acetobacteraceae</taxon>
        <taxon>Gluconobacter</taxon>
    </lineage>
</organism>
<keyword evidence="2" id="KW-1185">Reference proteome</keyword>
<dbReference type="RefSeq" id="WP_194259483.1">
    <property type="nucleotide sequence ID" value="NZ_JABCQG010000006.1"/>
</dbReference>
<proteinExistence type="predicted"/>
<reference evidence="1 2" key="2">
    <citation type="submission" date="2020-11" db="EMBL/GenBank/DDBJ databases">
        <title>Description of novel Gluconobacter species.</title>
        <authorList>
            <person name="Cleenwerck I."/>
            <person name="Cnockaert M."/>
            <person name="Borremans W."/>
            <person name="Wieme A.D."/>
            <person name="De Vuyst L."/>
            <person name="Vandamme P."/>
        </authorList>
    </citation>
    <scope>NUCLEOTIDE SEQUENCE [LARGE SCALE GENOMIC DNA]</scope>
    <source>
        <strain evidence="1 2">LMG 31484</strain>
    </source>
</reference>